<dbReference type="GO" id="GO:0016787">
    <property type="term" value="F:hydrolase activity"/>
    <property type="evidence" value="ECO:0007669"/>
    <property type="project" value="UniProtKB-ARBA"/>
</dbReference>
<evidence type="ECO:0000256" key="1">
    <source>
        <dbReference type="SAM" id="Coils"/>
    </source>
</evidence>
<dbReference type="Gene3D" id="3.40.720.10">
    <property type="entry name" value="Alkaline Phosphatase, subunit A"/>
    <property type="match status" value="1"/>
</dbReference>
<feature type="coiled-coil region" evidence="1">
    <location>
        <begin position="294"/>
        <end position="324"/>
    </location>
</feature>
<dbReference type="Pfam" id="PF01663">
    <property type="entry name" value="Phosphodiest"/>
    <property type="match status" value="1"/>
</dbReference>
<dbReference type="InterPro" id="IPR004331">
    <property type="entry name" value="SPX_dom"/>
</dbReference>
<organism evidence="3">
    <name type="scientific">Florenciella sp. virus SA2</name>
    <dbReference type="NCBI Taxonomy" id="3240092"/>
    <lineage>
        <taxon>Viruses</taxon>
    </lineage>
</organism>
<accession>A0AB39J6W8</accession>
<evidence type="ECO:0000259" key="2">
    <source>
        <dbReference type="PROSITE" id="PS51382"/>
    </source>
</evidence>
<dbReference type="PANTHER" id="PTHR10151">
    <property type="entry name" value="ECTONUCLEOTIDE PYROPHOSPHATASE/PHOSPHODIESTERASE"/>
    <property type="match status" value="1"/>
</dbReference>
<dbReference type="InterPro" id="IPR017850">
    <property type="entry name" value="Alkaline_phosphatase_core_sf"/>
</dbReference>
<dbReference type="InterPro" id="IPR002591">
    <property type="entry name" value="Phosphodiest/P_Trfase"/>
</dbReference>
<dbReference type="EMBL" id="PP542043">
    <property type="protein sequence ID" value="XDO02061.1"/>
    <property type="molecule type" value="Genomic_DNA"/>
</dbReference>
<protein>
    <submittedName>
        <fullName evidence="3">Alkaline Phosphatase Family Protein</fullName>
    </submittedName>
</protein>
<proteinExistence type="predicted"/>
<gene>
    <name evidence="3" type="ORF">FloV-SA2_00242</name>
</gene>
<name>A0AB39J6W8_9VIRU</name>
<feature type="domain" description="SPX" evidence="2">
    <location>
        <begin position="1"/>
        <end position="457"/>
    </location>
</feature>
<reference evidence="3" key="1">
    <citation type="submission" date="2024-03" db="EMBL/GenBank/DDBJ databases">
        <title>Eukaryotic viruses encode the ribosomal protein eL40.</title>
        <authorList>
            <person name="Thomy J."/>
            <person name="Schvarcz C.R."/>
            <person name="McBeain K.A."/>
            <person name="Edwards K.F."/>
            <person name="Steward G.F."/>
        </authorList>
    </citation>
    <scope>NUCLEOTIDE SEQUENCE</scope>
    <source>
        <strain evidence="3">FloV-SA2</strain>
    </source>
</reference>
<dbReference type="SUPFAM" id="SSF53649">
    <property type="entry name" value="Alkaline phosphatase-like"/>
    <property type="match status" value="1"/>
</dbReference>
<evidence type="ECO:0000313" key="3">
    <source>
        <dbReference type="EMBL" id="XDO02061.1"/>
    </source>
</evidence>
<dbReference type="PROSITE" id="PS51382">
    <property type="entry name" value="SPX"/>
    <property type="match status" value="1"/>
</dbReference>
<dbReference type="PANTHER" id="PTHR10151:SF120">
    <property type="entry name" value="BIS(5'-ADENOSYL)-TRIPHOSPHATASE"/>
    <property type="match status" value="1"/>
</dbReference>
<keyword evidence="1" id="KW-0175">Coiled coil</keyword>
<sequence length="457" mass="53866">MKYGKILENNIIFEYKNFYIDYKYLKQNILKEKKEFVLLLTREINKVENFFLENEENMSNINNFCLFNLFSILKIIKKYQKKNNIEINDTIYDVYFKKSFYLYLISQPNINDNNSLNDYKKCSICYDRNVYIFQNKQLDDNKFICNNCSLGSENTENSIVIALEEITKNTFNPFYLPLIKYPKRCLFVGIDGLRPDCLLYANTPNIDKLINNGVYNFDTKITTDSYSAPSWGAILSGYSQKILKINSNECVENDNFKWSTINIFNRLNYKNVSTYSITSTWNGMKNLVQDSKMKSHHNENLNVLENDKQAINETIELLHQLKNNSFVFLYLNGIDFNGHKYGFSLQSKEYIKAIETIDKYLQEIIKICIQQHISIILTTDHGGSRKTDLCNNNIENFFKNKSLHPQSSYKGIHGLNCPQHNRVFQIYFGNIINFQKKEDINIESNLNIYKKIIQYYD</sequence>